<sequence>MCSLGLVEATRTSTPAQVVRSLLAMQGQQVSAVPHAIAARLSTQGPRETSGTDAAAVWQAFASHQILRSWPMRGTVHISTREDHHWLRAALAHRYGPSRFTDAELTRSADIATEVIARTGGATRADLRRAWEEDGLIDPASEDAQARRRAFLLRLHIEGIAVGAQQVAGEHLIVDATQLPDADSSPVGVGVAFGQANHDAALAQIAARYAWGHGPVCAADLARWTGLSVSVSARALRHAVEASASSPAGTTGGIAIGPLVWVRAVYEGDVEVGVELCTHAPSATASGTARTKHAGGVGMRGFYVMRADLLDILSENRQEAEALHYLPSFEELHVGFKNRLSLTDAAGEKLICPTNNGLFRPLLVEGGRVIAVNPVNKGLLWAQDIHVTEDMDQRVRMAIADMRERLGVEGNGS</sequence>
<gene>
    <name evidence="1" type="ORF">EII11_08375</name>
</gene>
<keyword evidence="2" id="KW-1185">Reference proteome</keyword>
<keyword evidence="1" id="KW-0238">DNA-binding</keyword>
<dbReference type="AlphaFoldDB" id="A0A3P1SCQ3"/>
<reference evidence="1 2" key="1">
    <citation type="submission" date="2018-11" db="EMBL/GenBank/DDBJ databases">
        <title>Genomes From Bacteria Associated with the Canine Oral Cavity: a Test Case for Automated Genome-Based Taxonomic Assignment.</title>
        <authorList>
            <person name="Coil D.A."/>
            <person name="Jospin G."/>
            <person name="Darling A.E."/>
            <person name="Wallis C."/>
            <person name="Davis I.J."/>
            <person name="Harris S."/>
            <person name="Eisen J.A."/>
            <person name="Holcombe L.J."/>
            <person name="O'Flynn C."/>
        </authorList>
    </citation>
    <scope>NUCLEOTIDE SEQUENCE [LARGE SCALE GENOMIC DNA]</scope>
    <source>
        <strain evidence="1 2">OH770</strain>
    </source>
</reference>
<organism evidence="1 2">
    <name type="scientific">Schaalia canis</name>
    <dbReference type="NCBI Taxonomy" id="100469"/>
    <lineage>
        <taxon>Bacteria</taxon>
        <taxon>Bacillati</taxon>
        <taxon>Actinomycetota</taxon>
        <taxon>Actinomycetes</taxon>
        <taxon>Actinomycetales</taxon>
        <taxon>Actinomycetaceae</taxon>
        <taxon>Schaalia</taxon>
    </lineage>
</organism>
<evidence type="ECO:0000313" key="2">
    <source>
        <dbReference type="Proteomes" id="UP000280444"/>
    </source>
</evidence>
<accession>A0A3P1SCQ3</accession>
<proteinExistence type="predicted"/>
<dbReference type="GO" id="GO:0003677">
    <property type="term" value="F:DNA binding"/>
    <property type="evidence" value="ECO:0007669"/>
    <property type="project" value="UniProtKB-KW"/>
</dbReference>
<dbReference type="Pfam" id="PF06224">
    <property type="entry name" value="AlkZ-like"/>
    <property type="match status" value="1"/>
</dbReference>
<name>A0A3P1SCQ3_9ACTO</name>
<comment type="caution">
    <text evidence="1">The sequence shown here is derived from an EMBL/GenBank/DDBJ whole genome shotgun (WGS) entry which is preliminary data.</text>
</comment>
<evidence type="ECO:0000313" key="1">
    <source>
        <dbReference type="EMBL" id="RRC94918.1"/>
    </source>
</evidence>
<dbReference type="Proteomes" id="UP000280444">
    <property type="component" value="Unassembled WGS sequence"/>
</dbReference>
<dbReference type="PANTHER" id="PTHR38479:SF2">
    <property type="entry name" value="WINGED HELIX DNA-BINDING DOMAIN-CONTAINING PROTEIN"/>
    <property type="match status" value="1"/>
</dbReference>
<dbReference type="OrthoDB" id="9148135at2"/>
<protein>
    <submittedName>
        <fullName evidence="1">Winged helix DNA-binding domain-containing protein</fullName>
    </submittedName>
</protein>
<dbReference type="EMBL" id="RQZF01000009">
    <property type="protein sequence ID" value="RRC94918.1"/>
    <property type="molecule type" value="Genomic_DNA"/>
</dbReference>
<dbReference type="InterPro" id="IPR009351">
    <property type="entry name" value="AlkZ-like"/>
</dbReference>
<dbReference type="PANTHER" id="PTHR38479">
    <property type="entry name" value="LMO0824 PROTEIN"/>
    <property type="match status" value="1"/>
</dbReference>